<dbReference type="Pfam" id="PF04570">
    <property type="entry name" value="zf-FLZ"/>
    <property type="match status" value="1"/>
</dbReference>
<evidence type="ECO:0000259" key="8">
    <source>
        <dbReference type="PROSITE" id="PS51795"/>
    </source>
</evidence>
<comment type="subcellular location">
    <subcellularLocation>
        <location evidence="1">Cytoplasm</location>
    </subcellularLocation>
</comment>
<feature type="zinc finger region" description="FLZ-type" evidence="6">
    <location>
        <begin position="116"/>
        <end position="160"/>
    </location>
</feature>
<proteinExistence type="inferred from homology"/>
<evidence type="ECO:0000313" key="9">
    <source>
        <dbReference type="EMBL" id="KAL2464156.1"/>
    </source>
</evidence>
<dbReference type="GO" id="GO:0008270">
    <property type="term" value="F:zinc ion binding"/>
    <property type="evidence" value="ECO:0007669"/>
    <property type="project" value="UniProtKB-KW"/>
</dbReference>
<feature type="region of interest" description="Disordered" evidence="7">
    <location>
        <begin position="163"/>
        <end position="208"/>
    </location>
</feature>
<evidence type="ECO:0000256" key="7">
    <source>
        <dbReference type="SAM" id="MobiDB-lite"/>
    </source>
</evidence>
<keyword evidence="4" id="KW-0479">Metal-binding</keyword>
<keyword evidence="3" id="KW-0963">Cytoplasm</keyword>
<sequence>MTSRKLFPSPYPAPLSPHSTNPTYHSQLSLLLYLSFSSFHHSKSPPPSATALCPPPATSTANEMVGLSVILETQENIPKKTSQVISKGKMIKPPNSSPTPSSPCGFSRRITLSNSGFLDHCFLCKQKLLPGKDIYMYKGDRGFCSVECRCRQIFMDEEETGKKSRRDNCSFAAMKPRVSTSSSSSSSSSSTSNRSGKGPRNGANAFAY</sequence>
<evidence type="ECO:0000256" key="2">
    <source>
        <dbReference type="ARBA" id="ARBA00009374"/>
    </source>
</evidence>
<dbReference type="InterPro" id="IPR007650">
    <property type="entry name" value="Zf-FLZ_dom"/>
</dbReference>
<keyword evidence="5" id="KW-0863">Zinc-finger</keyword>
<evidence type="ECO:0000256" key="1">
    <source>
        <dbReference type="ARBA" id="ARBA00004496"/>
    </source>
</evidence>
<evidence type="ECO:0000256" key="3">
    <source>
        <dbReference type="ARBA" id="ARBA00022490"/>
    </source>
</evidence>
<evidence type="ECO:0000256" key="6">
    <source>
        <dbReference type="PROSITE-ProRule" id="PRU01131"/>
    </source>
</evidence>
<keyword evidence="10" id="KW-1185">Reference proteome</keyword>
<dbReference type="EMBL" id="JBFOLJ010000018">
    <property type="protein sequence ID" value="KAL2464156.1"/>
    <property type="molecule type" value="Genomic_DNA"/>
</dbReference>
<gene>
    <name evidence="9" type="ORF">Fot_52112</name>
</gene>
<feature type="region of interest" description="Disordered" evidence="7">
    <location>
        <begin position="83"/>
        <end position="104"/>
    </location>
</feature>
<accession>A0ABD1PNK0</accession>
<protein>
    <recommendedName>
        <fullName evidence="8">FLZ-type domain-containing protein</fullName>
    </recommendedName>
</protein>
<feature type="compositionally biased region" description="Low complexity" evidence="7">
    <location>
        <begin position="179"/>
        <end position="192"/>
    </location>
</feature>
<evidence type="ECO:0000313" key="10">
    <source>
        <dbReference type="Proteomes" id="UP001604277"/>
    </source>
</evidence>
<name>A0ABD1PNK0_9LAMI</name>
<evidence type="ECO:0000256" key="4">
    <source>
        <dbReference type="ARBA" id="ARBA00022723"/>
    </source>
</evidence>
<dbReference type="GO" id="GO:0005737">
    <property type="term" value="C:cytoplasm"/>
    <property type="evidence" value="ECO:0007669"/>
    <property type="project" value="UniProtKB-SubCell"/>
</dbReference>
<reference evidence="10" key="1">
    <citation type="submission" date="2024-07" db="EMBL/GenBank/DDBJ databases">
        <title>Two chromosome-level genome assemblies of Korean endemic species Abeliophyllum distichum and Forsythia ovata (Oleaceae).</title>
        <authorList>
            <person name="Jang H."/>
        </authorList>
    </citation>
    <scope>NUCLEOTIDE SEQUENCE [LARGE SCALE GENOMIC DNA]</scope>
</reference>
<comment type="similarity">
    <text evidence="2">Belongs to the FLZ family.</text>
</comment>
<evidence type="ECO:0000256" key="5">
    <source>
        <dbReference type="ARBA" id="ARBA00022771"/>
    </source>
</evidence>
<dbReference type="PANTHER" id="PTHR33059">
    <property type="entry name" value="FCS-LIKE ZINC FINGER 5"/>
    <property type="match status" value="1"/>
</dbReference>
<dbReference type="PROSITE" id="PS51795">
    <property type="entry name" value="ZF_FLZ"/>
    <property type="match status" value="1"/>
</dbReference>
<keyword evidence="5" id="KW-0862">Zinc</keyword>
<comment type="caution">
    <text evidence="9">The sequence shown here is derived from an EMBL/GenBank/DDBJ whole genome shotgun (WGS) entry which is preliminary data.</text>
</comment>
<dbReference type="Proteomes" id="UP001604277">
    <property type="component" value="Unassembled WGS sequence"/>
</dbReference>
<feature type="domain" description="FLZ-type" evidence="8">
    <location>
        <begin position="116"/>
        <end position="160"/>
    </location>
</feature>
<dbReference type="PANTHER" id="PTHR33059:SF84">
    <property type="entry name" value="FCS-LIKE ZINC FINGER 15"/>
    <property type="match status" value="1"/>
</dbReference>
<organism evidence="9 10">
    <name type="scientific">Forsythia ovata</name>
    <dbReference type="NCBI Taxonomy" id="205694"/>
    <lineage>
        <taxon>Eukaryota</taxon>
        <taxon>Viridiplantae</taxon>
        <taxon>Streptophyta</taxon>
        <taxon>Embryophyta</taxon>
        <taxon>Tracheophyta</taxon>
        <taxon>Spermatophyta</taxon>
        <taxon>Magnoliopsida</taxon>
        <taxon>eudicotyledons</taxon>
        <taxon>Gunneridae</taxon>
        <taxon>Pentapetalae</taxon>
        <taxon>asterids</taxon>
        <taxon>lamiids</taxon>
        <taxon>Lamiales</taxon>
        <taxon>Oleaceae</taxon>
        <taxon>Forsythieae</taxon>
        <taxon>Forsythia</taxon>
    </lineage>
</organism>
<dbReference type="AlphaFoldDB" id="A0ABD1PNK0"/>